<reference evidence="1 2" key="1">
    <citation type="journal article" date="2019" name="Int. J. Syst. Evol. Microbiol.">
        <title>The Global Catalogue of Microorganisms (GCM) 10K type strain sequencing project: providing services to taxonomists for standard genome sequencing and annotation.</title>
        <authorList>
            <consortium name="The Broad Institute Genomics Platform"/>
            <consortium name="The Broad Institute Genome Sequencing Center for Infectious Disease"/>
            <person name="Wu L."/>
            <person name="Ma J."/>
        </authorList>
    </citation>
    <scope>NUCLEOTIDE SEQUENCE [LARGE SCALE GENOMIC DNA]</scope>
    <source>
        <strain evidence="1 2">JCM 4087</strain>
    </source>
</reference>
<accession>A0ABN3WJ27</accession>
<keyword evidence="2" id="KW-1185">Reference proteome</keyword>
<dbReference type="EMBL" id="BAAAXZ010000034">
    <property type="protein sequence ID" value="GAA2915444.1"/>
    <property type="molecule type" value="Genomic_DNA"/>
</dbReference>
<gene>
    <name evidence="1" type="ORF">GCM10020221_08980</name>
</gene>
<organism evidence="1 2">
    <name type="scientific">Streptomyces thioluteus</name>
    <dbReference type="NCBI Taxonomy" id="66431"/>
    <lineage>
        <taxon>Bacteria</taxon>
        <taxon>Bacillati</taxon>
        <taxon>Actinomycetota</taxon>
        <taxon>Actinomycetes</taxon>
        <taxon>Kitasatosporales</taxon>
        <taxon>Streptomycetaceae</taxon>
        <taxon>Streptomyces</taxon>
    </lineage>
</organism>
<name>A0ABN3WJ27_STRTU</name>
<evidence type="ECO:0000313" key="2">
    <source>
        <dbReference type="Proteomes" id="UP001501102"/>
    </source>
</evidence>
<comment type="caution">
    <text evidence="1">The sequence shown here is derived from an EMBL/GenBank/DDBJ whole genome shotgun (WGS) entry which is preliminary data.</text>
</comment>
<sequence>MALTLLVGECENGTCPQVFAVDGTDDAIVQGLKVEDPVTLETMQLPADETAVRIPMELLRRLAREHLA</sequence>
<protein>
    <submittedName>
        <fullName evidence="1">Uncharacterized protein</fullName>
    </submittedName>
</protein>
<dbReference type="RefSeq" id="WP_344960996.1">
    <property type="nucleotide sequence ID" value="NZ_BAAAXZ010000034.1"/>
</dbReference>
<evidence type="ECO:0000313" key="1">
    <source>
        <dbReference type="EMBL" id="GAA2915444.1"/>
    </source>
</evidence>
<dbReference type="Proteomes" id="UP001501102">
    <property type="component" value="Unassembled WGS sequence"/>
</dbReference>
<proteinExistence type="predicted"/>